<reference evidence="4 5" key="1">
    <citation type="submission" date="2024-02" db="EMBL/GenBank/DDBJ databases">
        <title>De novo assembly and annotation of 12 fungi associated with fruit tree decline syndrome in Ontario, Canada.</title>
        <authorList>
            <person name="Sulman M."/>
            <person name="Ellouze W."/>
            <person name="Ilyukhin E."/>
        </authorList>
    </citation>
    <scope>NUCLEOTIDE SEQUENCE [LARGE SCALE GENOMIC DNA]</scope>
    <source>
        <strain evidence="4 5">M11/M66-122</strain>
    </source>
</reference>
<dbReference type="Pfam" id="PF01073">
    <property type="entry name" value="3Beta_HSD"/>
    <property type="match status" value="1"/>
</dbReference>
<dbReference type="SUPFAM" id="SSF51735">
    <property type="entry name" value="NAD(P)-binding Rossmann-fold domains"/>
    <property type="match status" value="1"/>
</dbReference>
<gene>
    <name evidence="4" type="ORF">SLS62_009078</name>
</gene>
<keyword evidence="5" id="KW-1185">Reference proteome</keyword>
<name>A0AAN9UG02_9PEZI</name>
<evidence type="ECO:0000259" key="3">
    <source>
        <dbReference type="Pfam" id="PF01073"/>
    </source>
</evidence>
<dbReference type="Gene3D" id="3.40.50.720">
    <property type="entry name" value="NAD(P)-binding Rossmann-like Domain"/>
    <property type="match status" value="1"/>
</dbReference>
<evidence type="ECO:0000256" key="2">
    <source>
        <dbReference type="ARBA" id="ARBA00023445"/>
    </source>
</evidence>
<sequence length="313" mass="34662">MTISGIKVRAVARSKQKADLFAAARPEFASQLSFFFIDDLNTPDVFVDAVKGIDGVIHVASPLKYDVESYEKDLILPAIQGVRSVMEASQESDVKRVVLTSSFGAVLDMGREESLPWTYSTKDWNPITFEEASSPTATPQDAYRGSKTMAEQEAWKFVEEKKPQFDLVTLCPSMVFGPLADAPSSIQELNESNRLLWRVASGGPSEPLPPCRFNFWIDVRDIAEIHVQSLLNEACGGKRYVPVAPEPFTYQKASEIMNDAFPSLHGKISSGTQEVKTHIKANVDPVARDFPGLKFKTFKETVVDFTTQVVAFA</sequence>
<dbReference type="GO" id="GO:0006694">
    <property type="term" value="P:steroid biosynthetic process"/>
    <property type="evidence" value="ECO:0007669"/>
    <property type="project" value="InterPro"/>
</dbReference>
<dbReference type="InterPro" id="IPR002225">
    <property type="entry name" value="3Beta_OHSteriod_DH/Estase"/>
</dbReference>
<dbReference type="GO" id="GO:0016616">
    <property type="term" value="F:oxidoreductase activity, acting on the CH-OH group of donors, NAD or NADP as acceptor"/>
    <property type="evidence" value="ECO:0007669"/>
    <property type="project" value="InterPro"/>
</dbReference>
<accession>A0AAN9UG02</accession>
<evidence type="ECO:0000313" key="4">
    <source>
        <dbReference type="EMBL" id="KAK7747579.1"/>
    </source>
</evidence>
<evidence type="ECO:0000313" key="5">
    <source>
        <dbReference type="Proteomes" id="UP001320420"/>
    </source>
</evidence>
<dbReference type="InterPro" id="IPR050425">
    <property type="entry name" value="NAD(P)_dehydrat-like"/>
</dbReference>
<comment type="caution">
    <text evidence="4">The sequence shown here is derived from an EMBL/GenBank/DDBJ whole genome shotgun (WGS) entry which is preliminary data.</text>
</comment>
<feature type="domain" description="3-beta hydroxysteroid dehydrogenase/isomerase" evidence="3">
    <location>
        <begin position="35"/>
        <end position="182"/>
    </location>
</feature>
<organism evidence="4 5">
    <name type="scientific">Diatrype stigma</name>
    <dbReference type="NCBI Taxonomy" id="117547"/>
    <lineage>
        <taxon>Eukaryota</taxon>
        <taxon>Fungi</taxon>
        <taxon>Dikarya</taxon>
        <taxon>Ascomycota</taxon>
        <taxon>Pezizomycotina</taxon>
        <taxon>Sordariomycetes</taxon>
        <taxon>Xylariomycetidae</taxon>
        <taxon>Xylariales</taxon>
        <taxon>Diatrypaceae</taxon>
        <taxon>Diatrype</taxon>
    </lineage>
</organism>
<keyword evidence="1" id="KW-0560">Oxidoreductase</keyword>
<proteinExistence type="inferred from homology"/>
<comment type="similarity">
    <text evidence="2">Belongs to the NAD(P)-dependent epimerase/dehydratase family. Dihydroflavonol-4-reductase subfamily.</text>
</comment>
<dbReference type="PANTHER" id="PTHR10366">
    <property type="entry name" value="NAD DEPENDENT EPIMERASE/DEHYDRATASE"/>
    <property type="match status" value="1"/>
</dbReference>
<dbReference type="Proteomes" id="UP001320420">
    <property type="component" value="Unassembled WGS sequence"/>
</dbReference>
<dbReference type="InterPro" id="IPR036291">
    <property type="entry name" value="NAD(P)-bd_dom_sf"/>
</dbReference>
<protein>
    <recommendedName>
        <fullName evidence="3">3-beta hydroxysteroid dehydrogenase/isomerase domain-containing protein</fullName>
    </recommendedName>
</protein>
<evidence type="ECO:0000256" key="1">
    <source>
        <dbReference type="ARBA" id="ARBA00023002"/>
    </source>
</evidence>
<dbReference type="EMBL" id="JAKJXP020000091">
    <property type="protein sequence ID" value="KAK7747579.1"/>
    <property type="molecule type" value="Genomic_DNA"/>
</dbReference>
<dbReference type="AlphaFoldDB" id="A0AAN9UG02"/>
<dbReference type="PANTHER" id="PTHR10366:SF579">
    <property type="entry name" value="3-BETA HYDROXYSTEROID DEHYDROGENASE_ISOMERASE FAMILY PROTEIN (AFU_ORTHOLOGUE AFUA_3G02250)"/>
    <property type="match status" value="1"/>
</dbReference>